<dbReference type="InterPro" id="IPR000743">
    <property type="entry name" value="Glyco_hydro_28"/>
</dbReference>
<dbReference type="Gene3D" id="2.160.20.10">
    <property type="entry name" value="Single-stranded right-handed beta-helix, Pectin lyase-like"/>
    <property type="match status" value="1"/>
</dbReference>
<dbReference type="SUPFAM" id="SSF51126">
    <property type="entry name" value="Pectin lyase-like"/>
    <property type="match status" value="1"/>
</dbReference>
<dbReference type="GO" id="GO:0071555">
    <property type="term" value="P:cell wall organization"/>
    <property type="evidence" value="ECO:0007669"/>
    <property type="project" value="UniProtKB-KW"/>
</dbReference>
<evidence type="ECO:0000256" key="10">
    <source>
        <dbReference type="ARBA" id="ARBA00023295"/>
    </source>
</evidence>
<name>E7CIU9_DENPD</name>
<dbReference type="EC" id="3.2.1.15" evidence="3"/>
<dbReference type="InterPro" id="IPR011050">
    <property type="entry name" value="Pectin_lyase_fold/virulence"/>
</dbReference>
<accession>E7CIU9</accession>
<evidence type="ECO:0000256" key="12">
    <source>
        <dbReference type="ARBA" id="ARBA00034074"/>
    </source>
</evidence>
<evidence type="ECO:0000256" key="8">
    <source>
        <dbReference type="ARBA" id="ARBA00023157"/>
    </source>
</evidence>
<keyword evidence="8" id="KW-1015">Disulfide bond</keyword>
<dbReference type="OrthoDB" id="1546079at2759"/>
<comment type="subcellular location">
    <subcellularLocation>
        <location evidence="1">Secreted</location>
    </subcellularLocation>
</comment>
<keyword evidence="7 13" id="KW-0378">Hydrolase</keyword>
<evidence type="ECO:0000256" key="13">
    <source>
        <dbReference type="RuleBase" id="RU361169"/>
    </source>
</evidence>
<comment type="similarity">
    <text evidence="2 13">Belongs to the glycosyl hydrolase 28 family.</text>
</comment>
<sequence length="365" mass="40003">MKPDIGKICFFTLLYQEVYCDVYHGSLTEECVVTDFSQVTEAVESCQSTILSNFDVPAGETLMLPLRDGTKLTFRGIITFEYSERSDYLVMINGTNVVIDGEEDSILNGQGELYWDGKGTSGSKKPKFFALELHKSVMKNMNILNAPMHCAQLFNSTDVLLSGWVIDNQAGFQAPLGKNTDGFNVRNGSNIVIENSLVFNQDDCVALNSGSNILIDNLTCYGSHGLSISVGFSQDVFELNSLQNVTFRNSSVTGGDNGIHIKTHVDAGLGLIQNVTYQDIQLIDIVKKGIGVEENYGGAKNVSARNNIPIRNLILENIVGSVNITAVPIYILCAEDGCFDWTFANVMIEGSRENSCNFTPDDFIC</sequence>
<comment type="catalytic activity">
    <reaction evidence="12">
        <text>(1,4-alpha-D-galacturonosyl)n+m + H2O = (1,4-alpha-D-galacturonosyl)n + (1,4-alpha-D-galacturonosyl)m.</text>
        <dbReference type="EC" id="3.2.1.15"/>
    </reaction>
</comment>
<evidence type="ECO:0000256" key="9">
    <source>
        <dbReference type="ARBA" id="ARBA00023180"/>
    </source>
</evidence>
<proteinExistence type="evidence at transcript level"/>
<evidence type="ECO:0000256" key="11">
    <source>
        <dbReference type="ARBA" id="ARBA00023316"/>
    </source>
</evidence>
<organism evidence="14">
    <name type="scientific">Dendroctonus ponderosae</name>
    <name type="common">Mountain pine beetle</name>
    <dbReference type="NCBI Taxonomy" id="77166"/>
    <lineage>
        <taxon>Eukaryota</taxon>
        <taxon>Metazoa</taxon>
        <taxon>Ecdysozoa</taxon>
        <taxon>Arthropoda</taxon>
        <taxon>Hexapoda</taxon>
        <taxon>Insecta</taxon>
        <taxon>Pterygota</taxon>
        <taxon>Neoptera</taxon>
        <taxon>Endopterygota</taxon>
        <taxon>Coleoptera</taxon>
        <taxon>Polyphaga</taxon>
        <taxon>Cucujiformia</taxon>
        <taxon>Curculionidae</taxon>
        <taxon>Scolytinae</taxon>
        <taxon>Dendroctonus</taxon>
    </lineage>
</organism>
<dbReference type="SMART" id="SM00710">
    <property type="entry name" value="PbH1"/>
    <property type="match status" value="4"/>
</dbReference>
<dbReference type="PANTHER" id="PTHR31884">
    <property type="entry name" value="POLYGALACTURONASE"/>
    <property type="match status" value="1"/>
</dbReference>
<keyword evidence="10 13" id="KW-0326">Glycosidase</keyword>
<evidence type="ECO:0000313" key="14">
    <source>
        <dbReference type="EMBL" id="AEE61870.1"/>
    </source>
</evidence>
<evidence type="ECO:0000256" key="4">
    <source>
        <dbReference type="ARBA" id="ARBA00022525"/>
    </source>
</evidence>
<evidence type="ECO:0000256" key="6">
    <source>
        <dbReference type="ARBA" id="ARBA00022737"/>
    </source>
</evidence>
<dbReference type="AlphaFoldDB" id="E7CIU9"/>
<dbReference type="PANTHER" id="PTHR31884:SF9">
    <property type="entry name" value="ENDOPOLYGALACTURONASE D-RELATED"/>
    <property type="match status" value="1"/>
</dbReference>
<evidence type="ECO:0000256" key="1">
    <source>
        <dbReference type="ARBA" id="ARBA00004613"/>
    </source>
</evidence>
<dbReference type="GO" id="GO:0045490">
    <property type="term" value="P:pectin catabolic process"/>
    <property type="evidence" value="ECO:0007669"/>
    <property type="project" value="TreeGrafter"/>
</dbReference>
<protein>
    <recommendedName>
        <fullName evidence="3">endo-polygalacturonase</fullName>
        <ecNumber evidence="3">3.2.1.15</ecNumber>
    </recommendedName>
</protein>
<evidence type="ECO:0000256" key="5">
    <source>
        <dbReference type="ARBA" id="ARBA00022729"/>
    </source>
</evidence>
<keyword evidence="9" id="KW-0325">Glycoprotein</keyword>
<dbReference type="InterPro" id="IPR012334">
    <property type="entry name" value="Pectin_lyas_fold"/>
</dbReference>
<keyword evidence="6" id="KW-0677">Repeat</keyword>
<keyword evidence="5" id="KW-0732">Signal</keyword>
<dbReference type="Pfam" id="PF00295">
    <property type="entry name" value="Glyco_hydro_28"/>
    <property type="match status" value="1"/>
</dbReference>
<dbReference type="GO" id="GO:0005576">
    <property type="term" value="C:extracellular region"/>
    <property type="evidence" value="ECO:0007669"/>
    <property type="project" value="UniProtKB-SubCell"/>
</dbReference>
<keyword evidence="4" id="KW-0964">Secreted</keyword>
<dbReference type="EMBL" id="BT126908">
    <property type="protein sequence ID" value="AEE61870.1"/>
    <property type="molecule type" value="mRNA"/>
</dbReference>
<evidence type="ECO:0000256" key="7">
    <source>
        <dbReference type="ARBA" id="ARBA00022801"/>
    </source>
</evidence>
<dbReference type="GO" id="GO:0004650">
    <property type="term" value="F:polygalacturonase activity"/>
    <property type="evidence" value="ECO:0007669"/>
    <property type="project" value="UniProtKB-EC"/>
</dbReference>
<evidence type="ECO:0000256" key="3">
    <source>
        <dbReference type="ARBA" id="ARBA00012736"/>
    </source>
</evidence>
<evidence type="ECO:0000256" key="2">
    <source>
        <dbReference type="ARBA" id="ARBA00008834"/>
    </source>
</evidence>
<keyword evidence="11" id="KW-0961">Cell wall biogenesis/degradation</keyword>
<dbReference type="InterPro" id="IPR006626">
    <property type="entry name" value="PbH1"/>
</dbReference>
<reference evidence="14" key="1">
    <citation type="journal article" date="2012" name="Insect Biochem. Mol. Biol.">
        <title>Transcriptome and full-length cDNA resources for the mountain pine beetle, Dendroctonus ponderosae Hopkins, a major insect pest of pine forests.</title>
        <authorList>
            <person name="Keeling C.I."/>
            <person name="Henderson H."/>
            <person name="Li M."/>
            <person name="Yuen M."/>
            <person name="Clark E.L."/>
            <person name="Fraser J.D."/>
            <person name="Huber D.P."/>
            <person name="Liao N.Y."/>
            <person name="Roderick Docking T."/>
            <person name="Birol I."/>
            <person name="Chan S.K."/>
            <person name="Taylor G.A."/>
            <person name="Palmquist D."/>
            <person name="Jones S.J."/>
            <person name="Bohlmann J."/>
        </authorList>
    </citation>
    <scope>NUCLEOTIDE SEQUENCE</scope>
    <source>
        <tissue evidence="14">Midgut and adhering fatbody of emerged adults of both sexes after feeding on lodgepole pine for up to 64 h</tissue>
    </source>
</reference>
<dbReference type="InterPro" id="IPR050434">
    <property type="entry name" value="Glycosyl_hydrlase_28"/>
</dbReference>